<accession>A0A0D2QQI5</accession>
<evidence type="ECO:0000256" key="1">
    <source>
        <dbReference type="SAM" id="MobiDB-lite"/>
    </source>
</evidence>
<evidence type="ECO:0000313" key="3">
    <source>
        <dbReference type="Proteomes" id="UP000032304"/>
    </source>
</evidence>
<reference evidence="2 3" key="1">
    <citation type="journal article" date="2012" name="Nature">
        <title>Repeated polyploidization of Gossypium genomes and the evolution of spinnable cotton fibres.</title>
        <authorList>
            <person name="Paterson A.H."/>
            <person name="Wendel J.F."/>
            <person name="Gundlach H."/>
            <person name="Guo H."/>
            <person name="Jenkins J."/>
            <person name="Jin D."/>
            <person name="Llewellyn D."/>
            <person name="Showmaker K.C."/>
            <person name="Shu S."/>
            <person name="Udall J."/>
            <person name="Yoo M.J."/>
            <person name="Byers R."/>
            <person name="Chen W."/>
            <person name="Doron-Faigenboim A."/>
            <person name="Duke M.V."/>
            <person name="Gong L."/>
            <person name="Grimwood J."/>
            <person name="Grover C."/>
            <person name="Grupp K."/>
            <person name="Hu G."/>
            <person name="Lee T.H."/>
            <person name="Li J."/>
            <person name="Lin L."/>
            <person name="Liu T."/>
            <person name="Marler B.S."/>
            <person name="Page J.T."/>
            <person name="Roberts A.W."/>
            <person name="Romanel E."/>
            <person name="Sanders W.S."/>
            <person name="Szadkowski E."/>
            <person name="Tan X."/>
            <person name="Tang H."/>
            <person name="Xu C."/>
            <person name="Wang J."/>
            <person name="Wang Z."/>
            <person name="Zhang D."/>
            <person name="Zhang L."/>
            <person name="Ashrafi H."/>
            <person name="Bedon F."/>
            <person name="Bowers J.E."/>
            <person name="Brubaker C.L."/>
            <person name="Chee P.W."/>
            <person name="Das S."/>
            <person name="Gingle A.R."/>
            <person name="Haigler C.H."/>
            <person name="Harker D."/>
            <person name="Hoffmann L.V."/>
            <person name="Hovav R."/>
            <person name="Jones D.C."/>
            <person name="Lemke C."/>
            <person name="Mansoor S."/>
            <person name="ur Rahman M."/>
            <person name="Rainville L.N."/>
            <person name="Rambani A."/>
            <person name="Reddy U.K."/>
            <person name="Rong J.K."/>
            <person name="Saranga Y."/>
            <person name="Scheffler B.E."/>
            <person name="Scheffler J.A."/>
            <person name="Stelly D.M."/>
            <person name="Triplett B.A."/>
            <person name="Van Deynze A."/>
            <person name="Vaslin M.F."/>
            <person name="Waghmare V.N."/>
            <person name="Walford S.A."/>
            <person name="Wright R.J."/>
            <person name="Zaki E.A."/>
            <person name="Zhang T."/>
            <person name="Dennis E.S."/>
            <person name="Mayer K.F."/>
            <person name="Peterson D.G."/>
            <person name="Rokhsar D.S."/>
            <person name="Wang X."/>
            <person name="Schmutz J."/>
        </authorList>
    </citation>
    <scope>NUCLEOTIDE SEQUENCE [LARGE SCALE GENOMIC DNA]</scope>
</reference>
<name>A0A0D2QQI5_GOSRA</name>
<protein>
    <submittedName>
        <fullName evidence="2">Uncharacterized protein</fullName>
    </submittedName>
</protein>
<feature type="compositionally biased region" description="Basic and acidic residues" evidence="1">
    <location>
        <begin position="12"/>
        <end position="24"/>
    </location>
</feature>
<dbReference type="Proteomes" id="UP000032304">
    <property type="component" value="Chromosome 3"/>
</dbReference>
<dbReference type="AlphaFoldDB" id="A0A0D2QQI5"/>
<keyword evidence="3" id="KW-1185">Reference proteome</keyword>
<evidence type="ECO:0000313" key="2">
    <source>
        <dbReference type="EMBL" id="KJB19211.1"/>
    </source>
</evidence>
<sequence>MKKPKSIHQPLRRRESTRETKGHDNCTQLSACTTLVKIMPQQSPKHSTKTIMELVERRWRWSQSHFSSDNH</sequence>
<gene>
    <name evidence="2" type="ORF">B456_003G088800</name>
</gene>
<dbReference type="EMBL" id="CM001742">
    <property type="protein sequence ID" value="KJB19211.1"/>
    <property type="molecule type" value="Genomic_DNA"/>
</dbReference>
<proteinExistence type="predicted"/>
<feature type="region of interest" description="Disordered" evidence="1">
    <location>
        <begin position="1"/>
        <end position="25"/>
    </location>
</feature>
<organism evidence="2 3">
    <name type="scientific">Gossypium raimondii</name>
    <name type="common">Peruvian cotton</name>
    <name type="synonym">Gossypium klotzschianum subsp. raimondii</name>
    <dbReference type="NCBI Taxonomy" id="29730"/>
    <lineage>
        <taxon>Eukaryota</taxon>
        <taxon>Viridiplantae</taxon>
        <taxon>Streptophyta</taxon>
        <taxon>Embryophyta</taxon>
        <taxon>Tracheophyta</taxon>
        <taxon>Spermatophyta</taxon>
        <taxon>Magnoliopsida</taxon>
        <taxon>eudicotyledons</taxon>
        <taxon>Gunneridae</taxon>
        <taxon>Pentapetalae</taxon>
        <taxon>rosids</taxon>
        <taxon>malvids</taxon>
        <taxon>Malvales</taxon>
        <taxon>Malvaceae</taxon>
        <taxon>Malvoideae</taxon>
        <taxon>Gossypium</taxon>
    </lineage>
</organism>
<dbReference type="Gramene" id="KJB19211">
    <property type="protein sequence ID" value="KJB19211"/>
    <property type="gene ID" value="B456_003G088800"/>
</dbReference>